<dbReference type="STRING" id="318683.A0U94_00735"/>
<evidence type="ECO:0000313" key="4">
    <source>
        <dbReference type="Proteomes" id="UP000075636"/>
    </source>
</evidence>
<dbReference type="AlphaFoldDB" id="A0A149TGY4"/>
<organism evidence="3 4">
    <name type="scientific">Gluconobacter albidus</name>
    <dbReference type="NCBI Taxonomy" id="318683"/>
    <lineage>
        <taxon>Bacteria</taxon>
        <taxon>Pseudomonadati</taxon>
        <taxon>Pseudomonadota</taxon>
        <taxon>Alphaproteobacteria</taxon>
        <taxon>Acetobacterales</taxon>
        <taxon>Acetobacteraceae</taxon>
        <taxon>Gluconobacter</taxon>
    </lineage>
</organism>
<protein>
    <submittedName>
        <fullName evidence="3">Nuclease</fullName>
    </submittedName>
</protein>
<sequence>MLSHKLLWSAVLGACACVPLKAYAWGERAHSLIDSTAINALPDDGPTYLKKQVSLIADSASVPDSWRAASEPFSKMAEDPNHGWFREQSAFLKTIPHSRVAFILALYREHERLEALGSPEAKRMNVRWADTLPYAVVEGYEHLVADMRAIREAQAAGHDSSALQTDTAFMVAWMGHYVADGSQPLHVTIHHDGWVGPNPHHYTRDHNVHGRFESDYVEMINLTERDLQQHLAPLGHQSGDVFDLVLAYLAQSHRDVETVYALDQSGALKDPQNKAARHLVYERTAAAAAMLRDLVYRAWRESALPPETSAQPDPADPESPGYDSASGTVPAARSPSLPPSVRPPPAG</sequence>
<feature type="chain" id="PRO_5007555633" evidence="2">
    <location>
        <begin position="25"/>
        <end position="347"/>
    </location>
</feature>
<comment type="caution">
    <text evidence="3">The sequence shown here is derived from an EMBL/GenBank/DDBJ whole genome shotgun (WGS) entry which is preliminary data.</text>
</comment>
<feature type="signal peptide" evidence="2">
    <location>
        <begin position="1"/>
        <end position="24"/>
    </location>
</feature>
<feature type="region of interest" description="Disordered" evidence="1">
    <location>
        <begin position="304"/>
        <end position="347"/>
    </location>
</feature>
<name>A0A149TGY4_9PROT</name>
<dbReference type="EMBL" id="LHZR01000111">
    <property type="protein sequence ID" value="KXV47013.1"/>
    <property type="molecule type" value="Genomic_DNA"/>
</dbReference>
<gene>
    <name evidence="3" type="ORF">AD945_12865</name>
</gene>
<dbReference type="PROSITE" id="PS51257">
    <property type="entry name" value="PROKAR_LIPOPROTEIN"/>
    <property type="match status" value="1"/>
</dbReference>
<reference evidence="3 4" key="1">
    <citation type="submission" date="2015-06" db="EMBL/GenBank/DDBJ databases">
        <title>Improved classification and identification of acetic acid bacteria using matrix-assisted laser desorption/ionization time-of-flight mass spectrometry; Gluconobacter nephelii and Gluconobacter uchimurae are later heterotypic synonyms of Gluconobacter japonicus and Gluconobacter oxydans, respectively.</title>
        <authorList>
            <person name="Li L."/>
            <person name="Cleenwerck I."/>
            <person name="De Vuyst L."/>
            <person name="Vandamme P."/>
        </authorList>
    </citation>
    <scope>NUCLEOTIDE SEQUENCE [LARGE SCALE GENOMIC DNA]</scope>
    <source>
        <strain evidence="3 4">LMG 1768</strain>
    </source>
</reference>
<evidence type="ECO:0000256" key="2">
    <source>
        <dbReference type="SAM" id="SignalP"/>
    </source>
</evidence>
<dbReference type="GO" id="GO:0016788">
    <property type="term" value="F:hydrolase activity, acting on ester bonds"/>
    <property type="evidence" value="ECO:0007669"/>
    <property type="project" value="InterPro"/>
</dbReference>
<accession>A0A149TGY4</accession>
<dbReference type="PATRIC" id="fig|318683.6.peg.3033"/>
<dbReference type="SUPFAM" id="SSF48537">
    <property type="entry name" value="Phospholipase C/P1 nuclease"/>
    <property type="match status" value="1"/>
</dbReference>
<evidence type="ECO:0000313" key="3">
    <source>
        <dbReference type="EMBL" id="KXV47013.1"/>
    </source>
</evidence>
<proteinExistence type="predicted"/>
<dbReference type="RefSeq" id="WP_062109429.1">
    <property type="nucleotide sequence ID" value="NZ_LHZR01000111.1"/>
</dbReference>
<dbReference type="Proteomes" id="UP000075636">
    <property type="component" value="Unassembled WGS sequence"/>
</dbReference>
<dbReference type="Gene3D" id="1.10.575.10">
    <property type="entry name" value="P1 Nuclease"/>
    <property type="match status" value="1"/>
</dbReference>
<keyword evidence="2" id="KW-0732">Signal</keyword>
<evidence type="ECO:0000256" key="1">
    <source>
        <dbReference type="SAM" id="MobiDB-lite"/>
    </source>
</evidence>
<dbReference type="InterPro" id="IPR008947">
    <property type="entry name" value="PLipase_C/P1_nuclease_dom_sf"/>
</dbReference>
<feature type="compositionally biased region" description="Pro residues" evidence="1">
    <location>
        <begin position="336"/>
        <end position="347"/>
    </location>
</feature>